<dbReference type="VEuPathDB" id="AmoebaDB:NAEGRDRAFT_73949"/>
<feature type="compositionally biased region" description="Basic and acidic residues" evidence="1">
    <location>
        <begin position="100"/>
        <end position="109"/>
    </location>
</feature>
<name>D2VY27_NAEGR</name>
<protein>
    <submittedName>
        <fullName evidence="2">Predicted protein</fullName>
    </submittedName>
</protein>
<dbReference type="KEGG" id="ngr:NAEGRDRAFT_73949"/>
<dbReference type="GeneID" id="8857806"/>
<dbReference type="AlphaFoldDB" id="D2VY27"/>
<proteinExistence type="predicted"/>
<feature type="compositionally biased region" description="Basic residues" evidence="1">
    <location>
        <begin position="87"/>
        <end position="98"/>
    </location>
</feature>
<sequence length="160" mass="18742">MAIETTSPIVKQQEEDSSVMEIPISIHTTQLGPHQQNFSSHPDEDLELERRLSTDATYLPIKQQQHSSRLEQILIKRLLAMHWTKGKATKTTTRRNSSHTHVDREEQKQNARSLHYRNVVQKIRKQHLNMKWLSKFEYLVLSICDSTNSNWLENSVNRSV</sequence>
<evidence type="ECO:0000256" key="1">
    <source>
        <dbReference type="SAM" id="MobiDB-lite"/>
    </source>
</evidence>
<organism evidence="3">
    <name type="scientific">Naegleria gruberi</name>
    <name type="common">Amoeba</name>
    <dbReference type="NCBI Taxonomy" id="5762"/>
    <lineage>
        <taxon>Eukaryota</taxon>
        <taxon>Discoba</taxon>
        <taxon>Heterolobosea</taxon>
        <taxon>Tetramitia</taxon>
        <taxon>Eutetramitia</taxon>
        <taxon>Vahlkampfiidae</taxon>
        <taxon>Naegleria</taxon>
    </lineage>
</organism>
<dbReference type="InParanoid" id="D2VY27"/>
<dbReference type="RefSeq" id="XP_002671035.1">
    <property type="nucleotide sequence ID" value="XM_002670989.1"/>
</dbReference>
<keyword evidence="3" id="KW-1185">Reference proteome</keyword>
<reference evidence="2 3" key="1">
    <citation type="journal article" date="2010" name="Cell">
        <title>The genome of Naegleria gruberi illuminates early eukaryotic versatility.</title>
        <authorList>
            <person name="Fritz-Laylin L.K."/>
            <person name="Prochnik S.E."/>
            <person name="Ginger M.L."/>
            <person name="Dacks J.B."/>
            <person name="Carpenter M.L."/>
            <person name="Field M.C."/>
            <person name="Kuo A."/>
            <person name="Paredez A."/>
            <person name="Chapman J."/>
            <person name="Pham J."/>
            <person name="Shu S."/>
            <person name="Neupane R."/>
            <person name="Cipriano M."/>
            <person name="Mancuso J."/>
            <person name="Tu H."/>
            <person name="Salamov A."/>
            <person name="Lindquist E."/>
            <person name="Shapiro H."/>
            <person name="Lucas S."/>
            <person name="Grigoriev I.V."/>
            <person name="Cande W.Z."/>
            <person name="Fulton C."/>
            <person name="Rokhsar D.S."/>
            <person name="Dawson S.C."/>
        </authorList>
    </citation>
    <scope>NUCLEOTIDE SEQUENCE [LARGE SCALE GENOMIC DNA]</scope>
    <source>
        <strain evidence="2 3">NEG-M</strain>
    </source>
</reference>
<dbReference type="Proteomes" id="UP000006671">
    <property type="component" value="Unassembled WGS sequence"/>
</dbReference>
<accession>D2VY27</accession>
<gene>
    <name evidence="2" type="ORF">NAEGRDRAFT_73949</name>
</gene>
<evidence type="ECO:0000313" key="2">
    <source>
        <dbReference type="EMBL" id="EFC38291.1"/>
    </source>
</evidence>
<dbReference type="EMBL" id="GG738909">
    <property type="protein sequence ID" value="EFC38291.1"/>
    <property type="molecule type" value="Genomic_DNA"/>
</dbReference>
<evidence type="ECO:0000313" key="3">
    <source>
        <dbReference type="Proteomes" id="UP000006671"/>
    </source>
</evidence>
<feature type="region of interest" description="Disordered" evidence="1">
    <location>
        <begin position="87"/>
        <end position="110"/>
    </location>
</feature>